<dbReference type="HOGENOM" id="CLU_2101419_0_0_1"/>
<evidence type="ECO:0000256" key="1">
    <source>
        <dbReference type="SAM" id="MobiDB-lite"/>
    </source>
</evidence>
<evidence type="ECO:0000313" key="3">
    <source>
        <dbReference type="Proteomes" id="UP000032180"/>
    </source>
</evidence>
<protein>
    <submittedName>
        <fullName evidence="2">Uncharacterized protein</fullName>
    </submittedName>
</protein>
<keyword evidence="3" id="KW-1185">Reference proteome</keyword>
<reference evidence="3" key="2">
    <citation type="submission" date="2013-12" db="EMBL/GenBank/DDBJ databases">
        <authorList>
            <person name="Yu Y."/>
            <person name="Lee S."/>
            <person name="de Baynast K."/>
            <person name="Wissotski M."/>
            <person name="Liu L."/>
            <person name="Talag J."/>
            <person name="Goicoechea J."/>
            <person name="Angelova A."/>
            <person name="Jetty R."/>
            <person name="Kudrna D."/>
            <person name="Golser W."/>
            <person name="Rivera L."/>
            <person name="Zhang J."/>
            <person name="Wing R."/>
        </authorList>
    </citation>
    <scope>NUCLEOTIDE SEQUENCE</scope>
</reference>
<feature type="compositionally biased region" description="Polar residues" evidence="1">
    <location>
        <begin position="1"/>
        <end position="12"/>
    </location>
</feature>
<evidence type="ECO:0000313" key="2">
    <source>
        <dbReference type="EnsemblPlants" id="LPERR10G03830.1"/>
    </source>
</evidence>
<accession>A0A0D9XII1</accession>
<dbReference type="Proteomes" id="UP000032180">
    <property type="component" value="Chromosome 10"/>
</dbReference>
<dbReference type="Pfam" id="PF01190">
    <property type="entry name" value="Pollen_Ole_e_1"/>
    <property type="match status" value="1"/>
</dbReference>
<dbReference type="STRING" id="77586.A0A0D9XII1"/>
<reference evidence="2" key="3">
    <citation type="submission" date="2015-04" db="UniProtKB">
        <authorList>
            <consortium name="EnsemblPlants"/>
        </authorList>
    </citation>
    <scope>IDENTIFICATION</scope>
</reference>
<reference evidence="2 3" key="1">
    <citation type="submission" date="2012-08" db="EMBL/GenBank/DDBJ databases">
        <title>Oryza genome evolution.</title>
        <authorList>
            <person name="Wing R.A."/>
        </authorList>
    </citation>
    <scope>NUCLEOTIDE SEQUENCE</scope>
</reference>
<name>A0A0D9XII1_9ORYZ</name>
<dbReference type="AlphaFoldDB" id="A0A0D9XII1"/>
<dbReference type="PANTHER" id="PTHR47273:SF6">
    <property type="entry name" value="POLLEN OLE E 1 ALLERGEN AND EXTENSIN FAMILY PROTEIN"/>
    <property type="match status" value="1"/>
</dbReference>
<organism evidence="2 3">
    <name type="scientific">Leersia perrieri</name>
    <dbReference type="NCBI Taxonomy" id="77586"/>
    <lineage>
        <taxon>Eukaryota</taxon>
        <taxon>Viridiplantae</taxon>
        <taxon>Streptophyta</taxon>
        <taxon>Embryophyta</taxon>
        <taxon>Tracheophyta</taxon>
        <taxon>Spermatophyta</taxon>
        <taxon>Magnoliopsida</taxon>
        <taxon>Liliopsida</taxon>
        <taxon>Poales</taxon>
        <taxon>Poaceae</taxon>
        <taxon>BOP clade</taxon>
        <taxon>Oryzoideae</taxon>
        <taxon>Oryzeae</taxon>
        <taxon>Oryzinae</taxon>
        <taxon>Leersia</taxon>
    </lineage>
</organism>
<sequence>MDKVSSPNSLFSQASQQQDKTKKKDSAKVAVACATESPNKQATNSVFAATDEFGNFTIHLPSRLHATPNLENACVVNVLQLLPDSACSLRHRPAASYRLRPSSAAAADGVRGYTAGVIRLQHRGTPSGKCVQAYENNG</sequence>
<dbReference type="eggNOG" id="ENOG502S4G1">
    <property type="taxonomic scope" value="Eukaryota"/>
</dbReference>
<dbReference type="Gramene" id="LPERR10G03830.1">
    <property type="protein sequence ID" value="LPERR10G03830.1"/>
    <property type="gene ID" value="LPERR10G03830"/>
</dbReference>
<proteinExistence type="predicted"/>
<dbReference type="PANTHER" id="PTHR47273">
    <property type="entry name" value="EXPRESSED PROTEIN"/>
    <property type="match status" value="1"/>
</dbReference>
<dbReference type="EnsemblPlants" id="LPERR10G03830.1">
    <property type="protein sequence ID" value="LPERR10G03830.1"/>
    <property type="gene ID" value="LPERR10G03830"/>
</dbReference>
<feature type="region of interest" description="Disordered" evidence="1">
    <location>
        <begin position="1"/>
        <end position="28"/>
    </location>
</feature>